<dbReference type="Pfam" id="PF02801">
    <property type="entry name" value="Ketoacyl-synt_C"/>
    <property type="match status" value="1"/>
</dbReference>
<evidence type="ECO:0000256" key="1">
    <source>
        <dbReference type="ARBA" id="ARBA00008467"/>
    </source>
</evidence>
<evidence type="ECO:0000256" key="3">
    <source>
        <dbReference type="RuleBase" id="RU003694"/>
    </source>
</evidence>
<evidence type="ECO:0000256" key="4">
    <source>
        <dbReference type="SAM" id="MobiDB-lite"/>
    </source>
</evidence>
<dbReference type="InterPro" id="IPR014030">
    <property type="entry name" value="Ketoacyl_synth_N"/>
</dbReference>
<organism evidence="6 7">
    <name type="scientific">Streptomyces capoamus</name>
    <dbReference type="NCBI Taxonomy" id="68183"/>
    <lineage>
        <taxon>Bacteria</taxon>
        <taxon>Bacillati</taxon>
        <taxon>Actinomycetota</taxon>
        <taxon>Actinomycetes</taxon>
        <taxon>Kitasatosporales</taxon>
        <taxon>Streptomycetaceae</taxon>
        <taxon>Streptomyces</taxon>
    </lineage>
</organism>
<feature type="region of interest" description="Disordered" evidence="4">
    <location>
        <begin position="207"/>
        <end position="239"/>
    </location>
</feature>
<dbReference type="GO" id="GO:0006633">
    <property type="term" value="P:fatty acid biosynthetic process"/>
    <property type="evidence" value="ECO:0007669"/>
    <property type="project" value="TreeGrafter"/>
</dbReference>
<comment type="similarity">
    <text evidence="1 3">Belongs to the thiolase-like superfamily. Beta-ketoacyl-ACP synthases family.</text>
</comment>
<gene>
    <name evidence="6" type="ORF">GCM10018980_54030</name>
</gene>
<dbReference type="PANTHER" id="PTHR11712:SF336">
    <property type="entry name" value="3-OXOACYL-[ACYL-CARRIER-PROTEIN] SYNTHASE, MITOCHONDRIAL"/>
    <property type="match status" value="1"/>
</dbReference>
<comment type="caution">
    <text evidence="6">The sequence shown here is derived from an EMBL/GenBank/DDBJ whole genome shotgun (WGS) entry which is preliminary data.</text>
</comment>
<dbReference type="Pfam" id="PF00109">
    <property type="entry name" value="ketoacyl-synt"/>
    <property type="match status" value="1"/>
</dbReference>
<keyword evidence="7" id="KW-1185">Reference proteome</keyword>
<dbReference type="Gene3D" id="3.40.47.10">
    <property type="match status" value="2"/>
</dbReference>
<dbReference type="AlphaFoldDB" id="A0A919EZC5"/>
<dbReference type="InterPro" id="IPR014031">
    <property type="entry name" value="Ketoacyl_synth_C"/>
</dbReference>
<feature type="domain" description="Ketosynthase family 3 (KS3)" evidence="5">
    <location>
        <begin position="2"/>
        <end position="415"/>
    </location>
</feature>
<feature type="compositionally biased region" description="Low complexity" evidence="4">
    <location>
        <begin position="217"/>
        <end position="231"/>
    </location>
</feature>
<keyword evidence="2 3" id="KW-0808">Transferase</keyword>
<dbReference type="PANTHER" id="PTHR11712">
    <property type="entry name" value="POLYKETIDE SYNTHASE-RELATED"/>
    <property type="match status" value="1"/>
</dbReference>
<protein>
    <submittedName>
        <fullName evidence="6">3-oxoacyl-ACP synthase</fullName>
    </submittedName>
</protein>
<dbReference type="SUPFAM" id="SSF53901">
    <property type="entry name" value="Thiolase-like"/>
    <property type="match status" value="2"/>
</dbReference>
<sequence>MSTSAVITGVGLATALGAGYDATWQGLRTGRSAIADVAPPGGLYPGRGPAPAAALPDDLSDVSAFGRKRLRALSRESLLVSRAGLLAWQDAGLDADGAPAPEDLGVVLGTTGAGLTGYLQVLHDGLTLGTDLVSPYAGPQGSLNAAVSDLAIGADAQGPVLTVTAGRCSGAEALTVAGDLVRTGQAEVVLVAAVDVLDPLTLDAAGAREPGAGGVPAAGDAPAGRPARTPRPFAPEPTGSLPGEAVVVLVVEGTGRALERGARVHAEIAAVGTALGEAGDTDGAAATRAVATALAAAGVAPRDVGLVCSSADGSGPVDRAEAHALGGAFGAHVPVFATGAALGDCAGTTTLLQVALAARALRCGETPATAGLADWSPTLPRLSVSGAPQRCPAAAAALVLTTDDRPGAAAVVLRPPR</sequence>
<accession>A0A919EZC5</accession>
<dbReference type="Proteomes" id="UP000619355">
    <property type="component" value="Unassembled WGS sequence"/>
</dbReference>
<evidence type="ECO:0000259" key="5">
    <source>
        <dbReference type="PROSITE" id="PS52004"/>
    </source>
</evidence>
<name>A0A919EZC5_9ACTN</name>
<dbReference type="GO" id="GO:0004315">
    <property type="term" value="F:3-oxoacyl-[acyl-carrier-protein] synthase activity"/>
    <property type="evidence" value="ECO:0007669"/>
    <property type="project" value="TreeGrafter"/>
</dbReference>
<dbReference type="EMBL" id="BNBF01000018">
    <property type="protein sequence ID" value="GHG63450.1"/>
    <property type="molecule type" value="Genomic_DNA"/>
</dbReference>
<reference evidence="7" key="1">
    <citation type="journal article" date="2019" name="Int. J. Syst. Evol. Microbiol.">
        <title>The Global Catalogue of Microorganisms (GCM) 10K type strain sequencing project: providing services to taxonomists for standard genome sequencing and annotation.</title>
        <authorList>
            <consortium name="The Broad Institute Genomics Platform"/>
            <consortium name="The Broad Institute Genome Sequencing Center for Infectious Disease"/>
            <person name="Wu L."/>
            <person name="Ma J."/>
        </authorList>
    </citation>
    <scope>NUCLEOTIDE SEQUENCE [LARGE SCALE GENOMIC DNA]</scope>
    <source>
        <strain evidence="7">JCM 4253</strain>
    </source>
</reference>
<dbReference type="RefSeq" id="WP_189984800.1">
    <property type="nucleotide sequence ID" value="NZ_BNBF01000018.1"/>
</dbReference>
<dbReference type="InterPro" id="IPR020841">
    <property type="entry name" value="PKS_Beta-ketoAc_synthase_dom"/>
</dbReference>
<dbReference type="InterPro" id="IPR016039">
    <property type="entry name" value="Thiolase-like"/>
</dbReference>
<evidence type="ECO:0000313" key="7">
    <source>
        <dbReference type="Proteomes" id="UP000619355"/>
    </source>
</evidence>
<dbReference type="InterPro" id="IPR000794">
    <property type="entry name" value="Beta-ketoacyl_synthase"/>
</dbReference>
<dbReference type="PROSITE" id="PS52004">
    <property type="entry name" value="KS3_2"/>
    <property type="match status" value="1"/>
</dbReference>
<proteinExistence type="inferred from homology"/>
<evidence type="ECO:0000313" key="6">
    <source>
        <dbReference type="EMBL" id="GHG63450.1"/>
    </source>
</evidence>
<evidence type="ECO:0000256" key="2">
    <source>
        <dbReference type="ARBA" id="ARBA00022679"/>
    </source>
</evidence>